<keyword evidence="9" id="KW-0648">Protein biosynthesis</keyword>
<protein>
    <recommendedName>
        <fullName evidence="4">arginine--tRNA ligase</fullName>
        <ecNumber evidence="4">6.1.1.19</ecNumber>
    </recommendedName>
</protein>
<feature type="domain" description="Arginyl tRNA synthetase N-terminal" evidence="13">
    <location>
        <begin position="17"/>
        <end position="105"/>
    </location>
</feature>
<dbReference type="GO" id="GO:0005524">
    <property type="term" value="F:ATP binding"/>
    <property type="evidence" value="ECO:0007669"/>
    <property type="project" value="UniProtKB-KW"/>
</dbReference>
<dbReference type="GO" id="GO:0004814">
    <property type="term" value="F:arginine-tRNA ligase activity"/>
    <property type="evidence" value="ECO:0007669"/>
    <property type="project" value="UniProtKB-EC"/>
</dbReference>
<keyword evidence="8" id="KW-0067">ATP-binding</keyword>
<keyword evidence="5" id="KW-0963">Cytoplasm</keyword>
<dbReference type="SMART" id="SM00836">
    <property type="entry name" value="DALR_1"/>
    <property type="match status" value="1"/>
</dbReference>
<evidence type="ECO:0000256" key="5">
    <source>
        <dbReference type="ARBA" id="ARBA00022490"/>
    </source>
</evidence>
<evidence type="ECO:0000256" key="6">
    <source>
        <dbReference type="ARBA" id="ARBA00022598"/>
    </source>
</evidence>
<evidence type="ECO:0000256" key="1">
    <source>
        <dbReference type="ARBA" id="ARBA00004496"/>
    </source>
</evidence>
<evidence type="ECO:0000256" key="8">
    <source>
        <dbReference type="ARBA" id="ARBA00022840"/>
    </source>
</evidence>
<evidence type="ECO:0000313" key="14">
    <source>
        <dbReference type="EMBL" id="CAB4945249.1"/>
    </source>
</evidence>
<keyword evidence="10" id="KW-0030">Aminoacyl-tRNA synthetase</keyword>
<dbReference type="InterPro" id="IPR008909">
    <property type="entry name" value="DALR_anticod-bd"/>
</dbReference>
<dbReference type="AlphaFoldDB" id="A0A6J7JRE3"/>
<dbReference type="Gene3D" id="1.10.730.10">
    <property type="entry name" value="Isoleucyl-tRNA Synthetase, Domain 1"/>
    <property type="match status" value="1"/>
</dbReference>
<dbReference type="InterPro" id="IPR014729">
    <property type="entry name" value="Rossmann-like_a/b/a_fold"/>
</dbReference>
<dbReference type="InterPro" id="IPR001278">
    <property type="entry name" value="Arg-tRNA-ligase"/>
</dbReference>
<evidence type="ECO:0000256" key="10">
    <source>
        <dbReference type="ARBA" id="ARBA00023146"/>
    </source>
</evidence>
<gene>
    <name evidence="14" type="ORF">UFOPK3772_01189</name>
</gene>
<evidence type="ECO:0000259" key="13">
    <source>
        <dbReference type="SMART" id="SM01016"/>
    </source>
</evidence>
<dbReference type="NCBIfam" id="TIGR00456">
    <property type="entry name" value="argS"/>
    <property type="match status" value="1"/>
</dbReference>
<dbReference type="GO" id="GO:0005737">
    <property type="term" value="C:cytoplasm"/>
    <property type="evidence" value="ECO:0007669"/>
    <property type="project" value="UniProtKB-SubCell"/>
</dbReference>
<dbReference type="InterPro" id="IPR001412">
    <property type="entry name" value="aa-tRNA-synth_I_CS"/>
</dbReference>
<organism evidence="14">
    <name type="scientific">freshwater metagenome</name>
    <dbReference type="NCBI Taxonomy" id="449393"/>
    <lineage>
        <taxon>unclassified sequences</taxon>
        <taxon>metagenomes</taxon>
        <taxon>ecological metagenomes</taxon>
    </lineage>
</organism>
<dbReference type="SUPFAM" id="SSF52374">
    <property type="entry name" value="Nucleotidylyl transferase"/>
    <property type="match status" value="1"/>
</dbReference>
<proteinExistence type="inferred from homology"/>
<evidence type="ECO:0000256" key="11">
    <source>
        <dbReference type="ARBA" id="ARBA00049339"/>
    </source>
</evidence>
<dbReference type="Pfam" id="PF03485">
    <property type="entry name" value="Arg_tRNA_synt_N"/>
    <property type="match status" value="1"/>
</dbReference>
<dbReference type="Pfam" id="PF05746">
    <property type="entry name" value="DALR_1"/>
    <property type="match status" value="1"/>
</dbReference>
<evidence type="ECO:0000256" key="9">
    <source>
        <dbReference type="ARBA" id="ARBA00022917"/>
    </source>
</evidence>
<dbReference type="FunFam" id="1.10.730.10:FF:000008">
    <property type="entry name" value="Arginine--tRNA ligase"/>
    <property type="match status" value="1"/>
</dbReference>
<accession>A0A6J7JRE3</accession>
<dbReference type="PANTHER" id="PTHR11956">
    <property type="entry name" value="ARGINYL-TRNA SYNTHETASE"/>
    <property type="match status" value="1"/>
</dbReference>
<comment type="subcellular location">
    <subcellularLocation>
        <location evidence="1">Cytoplasm</location>
    </subcellularLocation>
</comment>
<evidence type="ECO:0000259" key="12">
    <source>
        <dbReference type="SMART" id="SM00836"/>
    </source>
</evidence>
<feature type="domain" description="DALR anticodon binding" evidence="12">
    <location>
        <begin position="442"/>
        <end position="565"/>
    </location>
</feature>
<dbReference type="PROSITE" id="PS00178">
    <property type="entry name" value="AA_TRNA_LIGASE_I"/>
    <property type="match status" value="1"/>
</dbReference>
<keyword evidence="7" id="KW-0547">Nucleotide-binding</keyword>
<dbReference type="CDD" id="cd00671">
    <property type="entry name" value="ArgRS_core"/>
    <property type="match status" value="1"/>
</dbReference>
<dbReference type="InterPro" id="IPR005148">
    <property type="entry name" value="Arg-tRNA-synth_N"/>
</dbReference>
<comment type="catalytic activity">
    <reaction evidence="11">
        <text>tRNA(Arg) + L-arginine + ATP = L-arginyl-tRNA(Arg) + AMP + diphosphate</text>
        <dbReference type="Rhea" id="RHEA:20301"/>
        <dbReference type="Rhea" id="RHEA-COMP:9658"/>
        <dbReference type="Rhea" id="RHEA-COMP:9673"/>
        <dbReference type="ChEBI" id="CHEBI:30616"/>
        <dbReference type="ChEBI" id="CHEBI:32682"/>
        <dbReference type="ChEBI" id="CHEBI:33019"/>
        <dbReference type="ChEBI" id="CHEBI:78442"/>
        <dbReference type="ChEBI" id="CHEBI:78513"/>
        <dbReference type="ChEBI" id="CHEBI:456215"/>
        <dbReference type="EC" id="6.1.1.19"/>
    </reaction>
</comment>
<reference evidence="14" key="1">
    <citation type="submission" date="2020-05" db="EMBL/GenBank/DDBJ databases">
        <authorList>
            <person name="Chiriac C."/>
            <person name="Salcher M."/>
            <person name="Ghai R."/>
            <person name="Kavagutti S V."/>
        </authorList>
    </citation>
    <scope>NUCLEOTIDE SEQUENCE</scope>
</reference>
<dbReference type="PRINTS" id="PR01038">
    <property type="entry name" value="TRNASYNTHARG"/>
</dbReference>
<dbReference type="EC" id="6.1.1.19" evidence="4"/>
<sequence>MNGDGPPCGYALAVTPEAISACVRDALAGLVAAGRLSIDVPADVHIERPKSREHGDYATNVALTLAKQAGVAPRVIAEQLAAALVEIDGIASADVAGPGFINITLDTAAQGEVARRIIEAGDLFGHGDALAGRVVNVEFISANPTGPLHLGHTRWAAVGDALARVLTAAGATVAKEFYINDRGVQMDKFGASVMAAANGQPVPEDGYLGGYILDLAAEVVAEQPALLDLPEGEQMPAFREAAYAKQLAQQQHVLALFRTVFDVWYSERSLHDSNAVEHGFEKLREHGHVFELDGAVWLRTTDFGDDKDRVLIKADGEYTYFASDTAYYVDKRERGFDLCIYLLGADHHGYVNRLRAVAACAGDDMDANVEVLIGQLVKITRGGEEVKLSKRAGTIVTLEELVEEVGVDAARYSLIRYPVDSPLTVDLEVIKLRTNDNPVFTVQYAHARVSSVLRNAADIGIDWRAQGFDPSLLVHERENELLGALAEFPRVVAGAAELREPHRIARYLEALASTYHRFYDACRVLPRGDEELSGEHLARLWLCAATRQVIANGLGLLGVSSPERM</sequence>
<keyword evidence="6" id="KW-0436">Ligase</keyword>
<dbReference type="FunFam" id="3.40.50.620:FF:000062">
    <property type="entry name" value="Arginine--tRNA ligase"/>
    <property type="match status" value="1"/>
</dbReference>
<dbReference type="Pfam" id="PF00750">
    <property type="entry name" value="tRNA-synt_1d"/>
    <property type="match status" value="2"/>
</dbReference>
<dbReference type="EMBL" id="CAFBNE010000030">
    <property type="protein sequence ID" value="CAB4945249.1"/>
    <property type="molecule type" value="Genomic_DNA"/>
</dbReference>
<comment type="subunit">
    <text evidence="3">Monomer.</text>
</comment>
<evidence type="ECO:0000256" key="3">
    <source>
        <dbReference type="ARBA" id="ARBA00011245"/>
    </source>
</evidence>
<evidence type="ECO:0000256" key="4">
    <source>
        <dbReference type="ARBA" id="ARBA00012837"/>
    </source>
</evidence>
<dbReference type="GO" id="GO:0006420">
    <property type="term" value="P:arginyl-tRNA aminoacylation"/>
    <property type="evidence" value="ECO:0007669"/>
    <property type="project" value="InterPro"/>
</dbReference>
<evidence type="ECO:0000256" key="7">
    <source>
        <dbReference type="ARBA" id="ARBA00022741"/>
    </source>
</evidence>
<dbReference type="Gene3D" id="3.30.1360.70">
    <property type="entry name" value="Arginyl tRNA synthetase N-terminal domain"/>
    <property type="match status" value="1"/>
</dbReference>
<dbReference type="SMART" id="SM01016">
    <property type="entry name" value="Arg_tRNA_synt_N"/>
    <property type="match status" value="1"/>
</dbReference>
<dbReference type="InterPro" id="IPR036695">
    <property type="entry name" value="Arg-tRNA-synth_N_sf"/>
</dbReference>
<evidence type="ECO:0000256" key="2">
    <source>
        <dbReference type="ARBA" id="ARBA00005594"/>
    </source>
</evidence>
<dbReference type="SUPFAM" id="SSF47323">
    <property type="entry name" value="Anticodon-binding domain of a subclass of class I aminoacyl-tRNA synthetases"/>
    <property type="match status" value="1"/>
</dbReference>
<dbReference type="InterPro" id="IPR009080">
    <property type="entry name" value="tRNAsynth_Ia_anticodon-bd"/>
</dbReference>
<comment type="similarity">
    <text evidence="2">Belongs to the class-I aminoacyl-tRNA synthetase family.</text>
</comment>
<dbReference type="SUPFAM" id="SSF55190">
    <property type="entry name" value="Arginyl-tRNA synthetase (ArgRS), N-terminal 'additional' domain"/>
    <property type="match status" value="1"/>
</dbReference>
<name>A0A6J7JRE3_9ZZZZ</name>
<dbReference type="PANTHER" id="PTHR11956:SF5">
    <property type="entry name" value="ARGININE--TRNA LIGASE, CYTOPLASMIC"/>
    <property type="match status" value="1"/>
</dbReference>
<dbReference type="HAMAP" id="MF_00123">
    <property type="entry name" value="Arg_tRNA_synth"/>
    <property type="match status" value="1"/>
</dbReference>
<dbReference type="Gene3D" id="3.40.50.620">
    <property type="entry name" value="HUPs"/>
    <property type="match status" value="1"/>
</dbReference>
<dbReference type="InterPro" id="IPR035684">
    <property type="entry name" value="ArgRS_core"/>
</dbReference>